<dbReference type="InterPro" id="IPR036390">
    <property type="entry name" value="WH_DNA-bd_sf"/>
</dbReference>
<sequence length="276" mass="30526">MQPADLTIVAALETAGTFTGAARLLGVAHTTVSRKLKDLEAHYGARLADRRDDGVILTAEGERLLESARRIEAELAGLERDITGRDHRLTGHIKLTTVDALAWLYMPVLGRFRARHPQIDLALEVGSELRNLSRREAEVALRATNAPDDHLYGREVGQLEFFAYARADIAGDDMMPWLEYGNRDCSQPASRWLRRHHPSVRPEASVPTPLMMHRAVESGLGAGLVPSALAEQSPGLVRLSDAPAFAISIWLLTPMELRQTARIRALFEAFSEEARP</sequence>
<comment type="similarity">
    <text evidence="1">Belongs to the LysR transcriptional regulatory family.</text>
</comment>
<dbReference type="PANTHER" id="PTHR30579">
    <property type="entry name" value="TRANSCRIPTIONAL REGULATOR"/>
    <property type="match status" value="1"/>
</dbReference>
<dbReference type="PROSITE" id="PS50931">
    <property type="entry name" value="HTH_LYSR"/>
    <property type="match status" value="1"/>
</dbReference>
<evidence type="ECO:0000259" key="5">
    <source>
        <dbReference type="PROSITE" id="PS50931"/>
    </source>
</evidence>
<dbReference type="SUPFAM" id="SSF53850">
    <property type="entry name" value="Periplasmic binding protein-like II"/>
    <property type="match status" value="1"/>
</dbReference>
<evidence type="ECO:0000313" key="6">
    <source>
        <dbReference type="EMBL" id="MCP8887794.1"/>
    </source>
</evidence>
<keyword evidence="7" id="KW-1185">Reference proteome</keyword>
<dbReference type="InterPro" id="IPR036388">
    <property type="entry name" value="WH-like_DNA-bd_sf"/>
</dbReference>
<dbReference type="Pfam" id="PF00126">
    <property type="entry name" value="HTH_1"/>
    <property type="match status" value="1"/>
</dbReference>
<comment type="caution">
    <text evidence="6">The sequence shown here is derived from an EMBL/GenBank/DDBJ whole genome shotgun (WGS) entry which is preliminary data.</text>
</comment>
<keyword evidence="2" id="KW-0805">Transcription regulation</keyword>
<protein>
    <submittedName>
        <fullName evidence="6">LysR family transcriptional regulator</fullName>
    </submittedName>
</protein>
<dbReference type="SUPFAM" id="SSF46785">
    <property type="entry name" value="Winged helix' DNA-binding domain"/>
    <property type="match status" value="1"/>
</dbReference>
<dbReference type="GO" id="GO:0003700">
    <property type="term" value="F:DNA-binding transcription factor activity"/>
    <property type="evidence" value="ECO:0007669"/>
    <property type="project" value="InterPro"/>
</dbReference>
<dbReference type="Gene3D" id="3.40.190.290">
    <property type="match status" value="1"/>
</dbReference>
<dbReference type="InterPro" id="IPR005119">
    <property type="entry name" value="LysR_subst-bd"/>
</dbReference>
<dbReference type="Proteomes" id="UP001060275">
    <property type="component" value="Unassembled WGS sequence"/>
</dbReference>
<dbReference type="InterPro" id="IPR000847">
    <property type="entry name" value="LysR_HTH_N"/>
</dbReference>
<dbReference type="Gene3D" id="1.10.10.10">
    <property type="entry name" value="Winged helix-like DNA-binding domain superfamily/Winged helix DNA-binding domain"/>
    <property type="match status" value="1"/>
</dbReference>
<dbReference type="GO" id="GO:0003677">
    <property type="term" value="F:DNA binding"/>
    <property type="evidence" value="ECO:0007669"/>
    <property type="project" value="UniProtKB-KW"/>
</dbReference>
<keyword evidence="3" id="KW-0238">DNA-binding</keyword>
<feature type="domain" description="HTH lysR-type" evidence="5">
    <location>
        <begin position="1"/>
        <end position="58"/>
    </location>
</feature>
<evidence type="ECO:0000256" key="3">
    <source>
        <dbReference type="ARBA" id="ARBA00023125"/>
    </source>
</evidence>
<name>A0A9Q4AP55_9HYPH</name>
<dbReference type="InterPro" id="IPR050176">
    <property type="entry name" value="LTTR"/>
</dbReference>
<evidence type="ECO:0000256" key="1">
    <source>
        <dbReference type="ARBA" id="ARBA00009437"/>
    </source>
</evidence>
<keyword evidence="4" id="KW-0804">Transcription</keyword>
<dbReference type="PANTHER" id="PTHR30579:SF3">
    <property type="entry name" value="TRANSCRIPTIONAL REGULATORY PROTEIN"/>
    <property type="match status" value="1"/>
</dbReference>
<gene>
    <name evidence="6" type="ORF">NF348_11790</name>
</gene>
<accession>A0A9Q4AP55</accession>
<dbReference type="RefSeq" id="WP_254674883.1">
    <property type="nucleotide sequence ID" value="NZ_JAMWDU010000004.1"/>
</dbReference>
<reference evidence="6" key="1">
    <citation type="submission" date="2022-06" db="EMBL/GenBank/DDBJ databases">
        <title>Devosia sp. XJ19-45 genome assembly.</title>
        <authorList>
            <person name="Li B."/>
            <person name="Cai M."/>
            <person name="Nie G."/>
            <person name="Li W."/>
        </authorList>
    </citation>
    <scope>NUCLEOTIDE SEQUENCE</scope>
    <source>
        <strain evidence="6">XJ19-45</strain>
    </source>
</reference>
<evidence type="ECO:0000313" key="7">
    <source>
        <dbReference type="Proteomes" id="UP001060275"/>
    </source>
</evidence>
<dbReference type="AlphaFoldDB" id="A0A9Q4AP55"/>
<proteinExistence type="inferred from homology"/>
<organism evidence="6 7">
    <name type="scientific">Devosia ureilytica</name>
    <dbReference type="NCBI Taxonomy" id="2952754"/>
    <lineage>
        <taxon>Bacteria</taxon>
        <taxon>Pseudomonadati</taxon>
        <taxon>Pseudomonadota</taxon>
        <taxon>Alphaproteobacteria</taxon>
        <taxon>Hyphomicrobiales</taxon>
        <taxon>Devosiaceae</taxon>
        <taxon>Devosia</taxon>
    </lineage>
</organism>
<dbReference type="EMBL" id="JAMWDU010000004">
    <property type="protein sequence ID" value="MCP8887794.1"/>
    <property type="molecule type" value="Genomic_DNA"/>
</dbReference>
<dbReference type="Pfam" id="PF03466">
    <property type="entry name" value="LysR_substrate"/>
    <property type="match status" value="1"/>
</dbReference>
<evidence type="ECO:0000256" key="4">
    <source>
        <dbReference type="ARBA" id="ARBA00023163"/>
    </source>
</evidence>
<evidence type="ECO:0000256" key="2">
    <source>
        <dbReference type="ARBA" id="ARBA00023015"/>
    </source>
</evidence>